<dbReference type="PANTHER" id="PTHR16275">
    <property type="entry name" value="COILED-COIL DOMAIN-CONTAINING PROTEIN 40"/>
    <property type="match status" value="1"/>
</dbReference>
<keyword evidence="2" id="KW-1185">Reference proteome</keyword>
<gene>
    <name evidence="1" type="ORF">M5D96_011221</name>
</gene>
<dbReference type="EMBL" id="JAMKOV010000025">
    <property type="protein sequence ID" value="KAI8036005.1"/>
    <property type="molecule type" value="Genomic_DNA"/>
</dbReference>
<evidence type="ECO:0000313" key="1">
    <source>
        <dbReference type="EMBL" id="KAI8036005.1"/>
    </source>
</evidence>
<name>A0A9Q0BLH8_9MUSC</name>
<protein>
    <submittedName>
        <fullName evidence="1">Uncharacterized protein</fullName>
    </submittedName>
</protein>
<feature type="non-terminal residue" evidence="1">
    <location>
        <position position="254"/>
    </location>
</feature>
<evidence type="ECO:0000313" key="2">
    <source>
        <dbReference type="Proteomes" id="UP001059596"/>
    </source>
</evidence>
<accession>A0A9Q0BLH8</accession>
<dbReference type="GO" id="GO:0035082">
    <property type="term" value="P:axoneme assembly"/>
    <property type="evidence" value="ECO:0007669"/>
    <property type="project" value="InterPro"/>
</dbReference>
<organism evidence="1 2">
    <name type="scientific">Drosophila gunungcola</name>
    <name type="common">fruit fly</name>
    <dbReference type="NCBI Taxonomy" id="103775"/>
    <lineage>
        <taxon>Eukaryota</taxon>
        <taxon>Metazoa</taxon>
        <taxon>Ecdysozoa</taxon>
        <taxon>Arthropoda</taxon>
        <taxon>Hexapoda</taxon>
        <taxon>Insecta</taxon>
        <taxon>Pterygota</taxon>
        <taxon>Neoptera</taxon>
        <taxon>Endopterygota</taxon>
        <taxon>Diptera</taxon>
        <taxon>Brachycera</taxon>
        <taxon>Muscomorpha</taxon>
        <taxon>Ephydroidea</taxon>
        <taxon>Drosophilidae</taxon>
        <taxon>Drosophila</taxon>
        <taxon>Sophophora</taxon>
    </lineage>
</organism>
<dbReference type="Proteomes" id="UP001059596">
    <property type="component" value="Unassembled WGS sequence"/>
</dbReference>
<sequence>FSELSIIKQKSLKIDQELQVSQKKTKDLQIFIQNFTSKLELLNDKIYKKRVHHDFQETEFEHEQSEHTQKLKLAERGILKTEGTINDLQNEIELYKYLVVDNHRETLSWETKYKLIEETIQWLKLQRSVNGEIGVMKTEIHRMNIRYGQLKRAQERLVLDLEHCVMHREQIFVNASVKEHVQTKIKKCKNTTQIQVRLDEVHNRAKIIRNEIKFLSEKRLVDDVNKIERMIYMLRRIQTDLKDVIKMMPASKIE</sequence>
<dbReference type="GO" id="GO:0005737">
    <property type="term" value="C:cytoplasm"/>
    <property type="evidence" value="ECO:0007669"/>
    <property type="project" value="TreeGrafter"/>
</dbReference>
<reference evidence="1" key="1">
    <citation type="journal article" date="2023" name="Genome Biol. Evol.">
        <title>Long-read-based Genome Assembly of Drosophila gunungcola Reveals Fewer Chemosensory Genes in Flower-breeding Species.</title>
        <authorList>
            <person name="Negi A."/>
            <person name="Liao B.Y."/>
            <person name="Yeh S.D."/>
        </authorList>
    </citation>
    <scope>NUCLEOTIDE SEQUENCE</scope>
    <source>
        <strain evidence="1">Sukarami</strain>
    </source>
</reference>
<dbReference type="AlphaFoldDB" id="A0A9Q0BLH8"/>
<comment type="caution">
    <text evidence="1">The sequence shown here is derived from an EMBL/GenBank/DDBJ whole genome shotgun (WGS) entry which is preliminary data.</text>
</comment>
<dbReference type="PANTHER" id="PTHR16275:SF8">
    <property type="entry name" value="COILED-COIL DOMAIN-CONTAINING PROTEIN 40"/>
    <property type="match status" value="1"/>
</dbReference>
<proteinExistence type="predicted"/>
<dbReference type="InterPro" id="IPR037386">
    <property type="entry name" value="CCDC40"/>
</dbReference>